<keyword evidence="3" id="KW-0269">Exonuclease</keyword>
<organism evidence="4 5">
    <name type="scientific">Humicola insolens</name>
    <name type="common">Soft-rot fungus</name>
    <dbReference type="NCBI Taxonomy" id="85995"/>
    <lineage>
        <taxon>Eukaryota</taxon>
        <taxon>Fungi</taxon>
        <taxon>Dikarya</taxon>
        <taxon>Ascomycota</taxon>
        <taxon>Pezizomycotina</taxon>
        <taxon>Sordariomycetes</taxon>
        <taxon>Sordariomycetidae</taxon>
        <taxon>Sordariales</taxon>
        <taxon>Chaetomiaceae</taxon>
        <taxon>Mycothermus</taxon>
    </lineage>
</organism>
<dbReference type="CDD" id="cd08983">
    <property type="entry name" value="GH43_Bt3655-like"/>
    <property type="match status" value="1"/>
</dbReference>
<dbReference type="SUPFAM" id="SSF56281">
    <property type="entry name" value="Metallo-hydrolase/oxidoreductase"/>
    <property type="match status" value="1"/>
</dbReference>
<dbReference type="Gene3D" id="3.60.15.10">
    <property type="entry name" value="Ribonuclease Z/Hydroxyacylglutathione hydrolase-like"/>
    <property type="match status" value="1"/>
</dbReference>
<gene>
    <name evidence="4" type="ORF">VTJ49DRAFT_1494</name>
</gene>
<evidence type="ECO:0008006" key="6">
    <source>
        <dbReference type="Google" id="ProtNLM"/>
    </source>
</evidence>
<sequence length="869" mass="95923">MSTFNGLVAEFPDIRVDFFRPHPGLQPPLACFLSYIHSDHLAGLESLRSPFVYCSAATRALLLRLEKYDSRVNYAAGILETRLQRFRHLRNLLKPIPLDTATILELEPGNHLQVTLIDANHCPGAVMFLFEGQGKAVLYTGDIRSEPWWVNSISRSPSLLEYAIGLKTLDTIYLDTSFIEPLPFPTKAKGIAELLKKVARYPQDTIFHFQAWTYGYEDVWLALSKALGSKACSPNSAPLSYLVPEAPGLVGFMCGNAYHPGCLTRDENVRLHSCERGVYCDTVKNNPVVWIRPIITRLLDGRDVIEAGVGGGGEDLRRKPELEYLSPEDVGMLLQELSNMGEVTQAVLQKVGEFIFQVISTGRKVPLDLDLSGAEDDATTDLKAGLQAIARRFQPHDDTVPPAADGPELPNVITFPYSRHSSYSELCHLLSGFKPRDVWPCTVDIPHWLREGDCIDMARFLAKAGDLDALTDMEVDPEGLMGSQASAISELAVEARAHAFRAILQAARGKASLTTVMMWTRLDRLLALAGLLLLWAGHGSGLAIDIPGQVAKRADPNLVGYLGAFFLGADPYVYFYLSNGNNPLSFRALNWGQPVIRPTKGTGGVRDPTIVPGGGAEAGKKWYIIGTDLHIGKTNWDAAQRTGSKGIFVWESTDLVNWGNERLVVVEDATAGMVWAPEAIWDPAKGQYLVHWASKFYPTSDPWHTGPPSNIRIRYAYTSDFITFSAPQTLIDKNPTNIIDLTYLPLNGDTNNATSFLRFMKDETRKTVFVEVSHNGLFGTWTRPGGDGAIIQSGVEGPTAYWDNTVPGRVHLLLDHYGADGYRPYVSNNPASNGGWQASSMATFPRNLRHGSVLPVDRRLYEALRARWG</sequence>
<accession>A0ABR3VDH8</accession>
<dbReference type="InterPro" id="IPR023296">
    <property type="entry name" value="Glyco_hydro_beta-prop_sf"/>
</dbReference>
<name>A0ABR3VDH8_HUMIN</name>
<reference evidence="4 5" key="1">
    <citation type="journal article" date="2024" name="Commun. Biol.">
        <title>Comparative genomic analysis of thermophilic fungi reveals convergent evolutionary adaptations and gene losses.</title>
        <authorList>
            <person name="Steindorff A.S."/>
            <person name="Aguilar-Pontes M.V."/>
            <person name="Robinson A.J."/>
            <person name="Andreopoulos B."/>
            <person name="LaButti K."/>
            <person name="Kuo A."/>
            <person name="Mondo S."/>
            <person name="Riley R."/>
            <person name="Otillar R."/>
            <person name="Haridas S."/>
            <person name="Lipzen A."/>
            <person name="Grimwood J."/>
            <person name="Schmutz J."/>
            <person name="Clum A."/>
            <person name="Reid I.D."/>
            <person name="Moisan M.C."/>
            <person name="Butler G."/>
            <person name="Nguyen T.T.M."/>
            <person name="Dewar K."/>
            <person name="Conant G."/>
            <person name="Drula E."/>
            <person name="Henrissat B."/>
            <person name="Hansel C."/>
            <person name="Singer S."/>
            <person name="Hutchinson M.I."/>
            <person name="de Vries R.P."/>
            <person name="Natvig D.O."/>
            <person name="Powell A.J."/>
            <person name="Tsang A."/>
            <person name="Grigoriev I.V."/>
        </authorList>
    </citation>
    <scope>NUCLEOTIDE SEQUENCE [LARGE SCALE GENOMIC DNA]</scope>
    <source>
        <strain evidence="4 5">CBS 620.91</strain>
    </source>
</reference>
<evidence type="ECO:0000313" key="5">
    <source>
        <dbReference type="Proteomes" id="UP001583172"/>
    </source>
</evidence>
<protein>
    <recommendedName>
        <fullName evidence="6">Metallo-beta-lactamase domain-containing protein</fullName>
    </recommendedName>
</protein>
<dbReference type="EMBL" id="JAZGSY010000156">
    <property type="protein sequence ID" value="KAL1839456.1"/>
    <property type="molecule type" value="Genomic_DNA"/>
</dbReference>
<evidence type="ECO:0000313" key="4">
    <source>
        <dbReference type="EMBL" id="KAL1839456.1"/>
    </source>
</evidence>
<keyword evidence="5" id="KW-1185">Reference proteome</keyword>
<evidence type="ECO:0000256" key="3">
    <source>
        <dbReference type="ARBA" id="ARBA00022839"/>
    </source>
</evidence>
<dbReference type="PANTHER" id="PTHR23240">
    <property type="entry name" value="DNA CROSS-LINK REPAIR PROTEIN PSO2/SNM1-RELATED"/>
    <property type="match status" value="1"/>
</dbReference>
<proteinExistence type="predicted"/>
<dbReference type="InterPro" id="IPR036866">
    <property type="entry name" value="RibonucZ/Hydroxyglut_hydro"/>
</dbReference>
<keyword evidence="2" id="KW-0378">Hydrolase</keyword>
<dbReference type="Gene3D" id="2.115.10.20">
    <property type="entry name" value="Glycosyl hydrolase domain, family 43"/>
    <property type="match status" value="1"/>
</dbReference>
<evidence type="ECO:0000256" key="2">
    <source>
        <dbReference type="ARBA" id="ARBA00022801"/>
    </source>
</evidence>
<keyword evidence="1" id="KW-0540">Nuclease</keyword>
<dbReference type="Proteomes" id="UP001583172">
    <property type="component" value="Unassembled WGS sequence"/>
</dbReference>
<dbReference type="PANTHER" id="PTHR23240:SF8">
    <property type="entry name" value="PROTEIN ARTEMIS"/>
    <property type="match status" value="1"/>
</dbReference>
<dbReference type="SUPFAM" id="SSF75005">
    <property type="entry name" value="Arabinanase/levansucrase/invertase"/>
    <property type="match status" value="1"/>
</dbReference>
<comment type="caution">
    <text evidence="4">The sequence shown here is derived from an EMBL/GenBank/DDBJ whole genome shotgun (WGS) entry which is preliminary data.</text>
</comment>
<dbReference type="Pfam" id="PF23023">
    <property type="entry name" value="Anti-Pycsar_Apyc1"/>
    <property type="match status" value="1"/>
</dbReference>
<evidence type="ECO:0000256" key="1">
    <source>
        <dbReference type="ARBA" id="ARBA00022722"/>
    </source>
</evidence>